<dbReference type="GO" id="GO:0008305">
    <property type="term" value="C:integrin complex"/>
    <property type="evidence" value="ECO:0007669"/>
    <property type="project" value="TreeGrafter"/>
</dbReference>
<evidence type="ECO:0000256" key="2">
    <source>
        <dbReference type="ARBA" id="ARBA00008054"/>
    </source>
</evidence>
<evidence type="ECO:0000256" key="1">
    <source>
        <dbReference type="ARBA" id="ARBA00004479"/>
    </source>
</evidence>
<dbReference type="Gene3D" id="2.60.40.1530">
    <property type="entry name" value="ntegrin, alpha v. Chain A, domain 4"/>
    <property type="match status" value="1"/>
</dbReference>
<keyword evidence="7 11" id="KW-0472">Membrane</keyword>
<evidence type="ECO:0000256" key="7">
    <source>
        <dbReference type="ARBA" id="ARBA00023136"/>
    </source>
</evidence>
<evidence type="ECO:0000256" key="4">
    <source>
        <dbReference type="ARBA" id="ARBA00022889"/>
    </source>
</evidence>
<keyword evidence="5 11" id="KW-1133">Transmembrane helix</keyword>
<keyword evidence="8" id="KW-1015">Disulfide bond</keyword>
<organism evidence="15">
    <name type="scientific">Thelazia callipaeda</name>
    <name type="common">Oriental eyeworm</name>
    <name type="synonym">Parasitic nematode</name>
    <dbReference type="NCBI Taxonomy" id="103827"/>
    <lineage>
        <taxon>Eukaryota</taxon>
        <taxon>Metazoa</taxon>
        <taxon>Ecdysozoa</taxon>
        <taxon>Nematoda</taxon>
        <taxon>Chromadorea</taxon>
        <taxon>Rhabditida</taxon>
        <taxon>Spirurina</taxon>
        <taxon>Spiruromorpha</taxon>
        <taxon>Thelazioidea</taxon>
        <taxon>Thelaziidae</taxon>
        <taxon>Thelazia</taxon>
    </lineage>
</organism>
<evidence type="ECO:0000256" key="5">
    <source>
        <dbReference type="ARBA" id="ARBA00022989"/>
    </source>
</evidence>
<gene>
    <name evidence="13" type="ORF">TCLT_LOCUS1283</name>
</gene>
<dbReference type="InterPro" id="IPR032695">
    <property type="entry name" value="Integrin_dom_sf"/>
</dbReference>
<dbReference type="SUPFAM" id="SSF69179">
    <property type="entry name" value="Integrin domains"/>
    <property type="match status" value="1"/>
</dbReference>
<keyword evidence="14" id="KW-1185">Reference proteome</keyword>
<evidence type="ECO:0000256" key="11">
    <source>
        <dbReference type="SAM" id="Phobius"/>
    </source>
</evidence>
<name>A0A158RAZ3_THECL</name>
<proteinExistence type="inferred from homology"/>
<dbReference type="InterPro" id="IPR018184">
    <property type="entry name" value="Integrin_alpha_C_CS"/>
</dbReference>
<evidence type="ECO:0000313" key="14">
    <source>
        <dbReference type="Proteomes" id="UP000276776"/>
    </source>
</evidence>
<feature type="transmembrane region" description="Helical" evidence="11">
    <location>
        <begin position="186"/>
        <end position="208"/>
    </location>
</feature>
<dbReference type="FunFam" id="1.20.5.930:FF:000001">
    <property type="entry name" value="Integrin subunit alpha V"/>
    <property type="match status" value="1"/>
</dbReference>
<dbReference type="PANTHER" id="PTHR23220">
    <property type="entry name" value="INTEGRIN ALPHA"/>
    <property type="match status" value="1"/>
</dbReference>
<evidence type="ECO:0000256" key="10">
    <source>
        <dbReference type="ARBA" id="ARBA00023180"/>
    </source>
</evidence>
<protein>
    <submittedName>
        <fullName evidence="15">Cadherin domain-containing protein</fullName>
    </submittedName>
</protein>
<evidence type="ECO:0000256" key="9">
    <source>
        <dbReference type="ARBA" id="ARBA00023170"/>
    </source>
</evidence>
<keyword evidence="9" id="KW-0675">Receptor</keyword>
<dbReference type="GO" id="GO:0098609">
    <property type="term" value="P:cell-cell adhesion"/>
    <property type="evidence" value="ECO:0007669"/>
    <property type="project" value="TreeGrafter"/>
</dbReference>
<accession>A0A158RAZ3</accession>
<reference evidence="15" key="1">
    <citation type="submission" date="2016-04" db="UniProtKB">
        <authorList>
            <consortium name="WormBaseParasite"/>
        </authorList>
    </citation>
    <scope>IDENTIFICATION</scope>
</reference>
<keyword evidence="6" id="KW-0401">Integrin</keyword>
<dbReference type="EMBL" id="UYYF01000151">
    <property type="protein sequence ID" value="VDM96636.1"/>
    <property type="molecule type" value="Genomic_DNA"/>
</dbReference>
<dbReference type="Gene3D" id="1.20.5.930">
    <property type="entry name" value="Bicelle-embedded integrin alpha(iib) transmembrane segment"/>
    <property type="match status" value="1"/>
</dbReference>
<feature type="domain" description="Integrin alpha third immunoglobulin-like" evidence="12">
    <location>
        <begin position="61"/>
        <end position="174"/>
    </location>
</feature>
<dbReference type="OMA" id="SDNCTHI"/>
<sequence length="257" mass="29329">ISNEHIPTPSVIIYDEKTRTASFGNEEEESSEFKLKRRRLRRDQKIHGDGVKRSQLIDERRIRAIRAKNDMKQAVKTAKIAGKAIEYKGPLNRANIDCNSDNCTHIECDIRRLNEDEFILVEIYARLAVNTLIDNNIYEADISSIAMAKISALPNAPRYNPPAQLVAVTTDVNPTDPEQAHRGVPWWLYLIAILIGLVILALLILCLWRCGFFKRNRPPTEQATYNTGSKNADVYADSQVRYAHPQMYSEERHGVRV</sequence>
<evidence type="ECO:0000259" key="12">
    <source>
        <dbReference type="Pfam" id="PF20806"/>
    </source>
</evidence>
<evidence type="ECO:0000313" key="15">
    <source>
        <dbReference type="WBParaSite" id="TCLT_0000128201-mRNA-1"/>
    </source>
</evidence>
<dbReference type="GO" id="GO:0033627">
    <property type="term" value="P:cell adhesion mediated by integrin"/>
    <property type="evidence" value="ECO:0007669"/>
    <property type="project" value="TreeGrafter"/>
</dbReference>
<dbReference type="STRING" id="103827.A0A158RAZ3"/>
<dbReference type="GO" id="GO:0007229">
    <property type="term" value="P:integrin-mediated signaling pathway"/>
    <property type="evidence" value="ECO:0007669"/>
    <property type="project" value="UniProtKB-KW"/>
</dbReference>
<evidence type="ECO:0000256" key="8">
    <source>
        <dbReference type="ARBA" id="ARBA00023157"/>
    </source>
</evidence>
<comment type="similarity">
    <text evidence="2">Belongs to the integrin alpha chain family.</text>
</comment>
<keyword evidence="4" id="KW-0130">Cell adhesion</keyword>
<dbReference type="PANTHER" id="PTHR23220:SF133">
    <property type="entry name" value="INTEGRIN ALPHA-PS2"/>
    <property type="match status" value="1"/>
</dbReference>
<comment type="subcellular location">
    <subcellularLocation>
        <location evidence="1">Membrane</location>
        <topology evidence="1">Single-pass type I membrane protein</topology>
    </subcellularLocation>
</comment>
<dbReference type="Proteomes" id="UP000276776">
    <property type="component" value="Unassembled WGS sequence"/>
</dbReference>
<dbReference type="InterPro" id="IPR048286">
    <property type="entry name" value="Integrin_alpha_Ig-like_3"/>
</dbReference>
<evidence type="ECO:0000313" key="13">
    <source>
        <dbReference type="EMBL" id="VDM96636.1"/>
    </source>
</evidence>
<evidence type="ECO:0000256" key="3">
    <source>
        <dbReference type="ARBA" id="ARBA00022692"/>
    </source>
</evidence>
<dbReference type="AlphaFoldDB" id="A0A158RAZ3"/>
<dbReference type="Pfam" id="PF00357">
    <property type="entry name" value="Integrin_alpha"/>
    <property type="match status" value="1"/>
</dbReference>
<dbReference type="OrthoDB" id="5317514at2759"/>
<dbReference type="WBParaSite" id="TCLT_0000128201-mRNA-1">
    <property type="protein sequence ID" value="TCLT_0000128201-mRNA-1"/>
    <property type="gene ID" value="TCLT_0000128201"/>
</dbReference>
<reference evidence="13 14" key="2">
    <citation type="submission" date="2018-11" db="EMBL/GenBank/DDBJ databases">
        <authorList>
            <consortium name="Pathogen Informatics"/>
        </authorList>
    </citation>
    <scope>NUCLEOTIDE SEQUENCE [LARGE SCALE GENOMIC DNA]</scope>
</reference>
<keyword evidence="10" id="KW-0325">Glycoprotein</keyword>
<dbReference type="GO" id="GO:0007160">
    <property type="term" value="P:cell-matrix adhesion"/>
    <property type="evidence" value="ECO:0007669"/>
    <property type="project" value="TreeGrafter"/>
</dbReference>
<evidence type="ECO:0000256" key="6">
    <source>
        <dbReference type="ARBA" id="ARBA00023037"/>
    </source>
</evidence>
<dbReference type="GO" id="GO:0009897">
    <property type="term" value="C:external side of plasma membrane"/>
    <property type="evidence" value="ECO:0007669"/>
    <property type="project" value="TreeGrafter"/>
</dbReference>
<dbReference type="Pfam" id="PF20806">
    <property type="entry name" value="Integrin_A_Ig_3"/>
    <property type="match status" value="1"/>
</dbReference>
<keyword evidence="3 11" id="KW-0812">Transmembrane</keyword>
<dbReference type="GO" id="GO:0005178">
    <property type="term" value="F:integrin binding"/>
    <property type="evidence" value="ECO:0007669"/>
    <property type="project" value="TreeGrafter"/>
</dbReference>
<dbReference type="PROSITE" id="PS00242">
    <property type="entry name" value="INTEGRIN_ALPHA"/>
    <property type="match status" value="1"/>
</dbReference>